<dbReference type="PANTHER" id="PTHR37278">
    <property type="entry name" value="AUTOPHAGY-RELATED PROTEIN 33-RELATED"/>
    <property type="match status" value="1"/>
</dbReference>
<organism evidence="7 8">
    <name type="scientific">[Candida] arabinofermentans NRRL YB-2248</name>
    <dbReference type="NCBI Taxonomy" id="983967"/>
    <lineage>
        <taxon>Eukaryota</taxon>
        <taxon>Fungi</taxon>
        <taxon>Dikarya</taxon>
        <taxon>Ascomycota</taxon>
        <taxon>Saccharomycotina</taxon>
        <taxon>Pichiomycetes</taxon>
        <taxon>Pichiales</taxon>
        <taxon>Pichiaceae</taxon>
        <taxon>Ogataea</taxon>
        <taxon>Ogataea/Candida clade</taxon>
    </lineage>
</organism>
<dbReference type="GO" id="GO:0000422">
    <property type="term" value="P:autophagy of mitochondrion"/>
    <property type="evidence" value="ECO:0007669"/>
    <property type="project" value="TreeGrafter"/>
</dbReference>
<reference evidence="8" key="1">
    <citation type="submission" date="2016-04" db="EMBL/GenBank/DDBJ databases">
        <title>Comparative genomics of biotechnologically important yeasts.</title>
        <authorList>
            <consortium name="DOE Joint Genome Institute"/>
            <person name="Riley R."/>
            <person name="Haridas S."/>
            <person name="Wolfe K.H."/>
            <person name="Lopes M.R."/>
            <person name="Hittinger C.T."/>
            <person name="Goker M."/>
            <person name="Salamov A."/>
            <person name="Wisecaver J."/>
            <person name="Long T.M."/>
            <person name="Aerts A.L."/>
            <person name="Barry K."/>
            <person name="Choi C."/>
            <person name="Clum A."/>
            <person name="Coughlan A.Y."/>
            <person name="Deshpande S."/>
            <person name="Douglass A.P."/>
            <person name="Hanson S.J."/>
            <person name="Klenk H.-P."/>
            <person name="Labutti K."/>
            <person name="Lapidus A."/>
            <person name="Lindquist E."/>
            <person name="Lipzen A."/>
            <person name="Meier-Kolthoff J.P."/>
            <person name="Ohm R.A."/>
            <person name="Otillar R.P."/>
            <person name="Pangilinan J."/>
            <person name="Peng Y."/>
            <person name="Rokas A."/>
            <person name="Rosa C.A."/>
            <person name="Scheuner C."/>
            <person name="Sibirny A.A."/>
            <person name="Slot J.C."/>
            <person name="Stielow J.B."/>
            <person name="Sun H."/>
            <person name="Kurtzman C.P."/>
            <person name="Blackwell M."/>
            <person name="Grigoriev I.V."/>
            <person name="Jeffries T.W."/>
        </authorList>
    </citation>
    <scope>NUCLEOTIDE SEQUENCE [LARGE SCALE GENOMIC DNA]</scope>
    <source>
        <strain evidence="8">NRRL YB-2248</strain>
    </source>
</reference>
<dbReference type="EMBL" id="KV453847">
    <property type="protein sequence ID" value="ODV87921.1"/>
    <property type="molecule type" value="Genomic_DNA"/>
</dbReference>
<dbReference type="PANTHER" id="PTHR37278:SF1">
    <property type="entry name" value="AUTOPHAGY-RELATED PROTEIN 33-RELATED"/>
    <property type="match status" value="1"/>
</dbReference>
<keyword evidence="3 6" id="KW-1133">Transmembrane helix</keyword>
<evidence type="ECO:0000256" key="5">
    <source>
        <dbReference type="ARBA" id="ARBA00038013"/>
    </source>
</evidence>
<evidence type="ECO:0000256" key="4">
    <source>
        <dbReference type="ARBA" id="ARBA00023136"/>
    </source>
</evidence>
<proteinExistence type="inferred from homology"/>
<evidence type="ECO:0000256" key="6">
    <source>
        <dbReference type="SAM" id="Phobius"/>
    </source>
</evidence>
<evidence type="ECO:0000256" key="3">
    <source>
        <dbReference type="ARBA" id="ARBA00022989"/>
    </source>
</evidence>
<sequence>MGRCLTVIKLIGIGSIGISSTIAGIASYSALPELKAKVEYAEEGNETGLLKKLVNVVRYSYISFNSISAYMFYLAYSNSNVTGKHPYLIYCIIGSTVGIANYLYGSFKQEKQLLSIKPVEEPKPSKVKKVVKQKKPKSVLEEERSPLDGSVYNDLGKSMNVEEESTSEEEVEVEIEEISEVANDELKMQHLIQKTELETGLSKLTQGYLQSFYIVAVTFGLSVIGFMGDTY</sequence>
<dbReference type="InterPro" id="IPR051668">
    <property type="entry name" value="ATG33"/>
</dbReference>
<evidence type="ECO:0000256" key="1">
    <source>
        <dbReference type="ARBA" id="ARBA00004141"/>
    </source>
</evidence>
<feature type="transmembrane region" description="Helical" evidence="6">
    <location>
        <begin position="211"/>
        <end position="228"/>
    </location>
</feature>
<dbReference type="AlphaFoldDB" id="A0A1E4T866"/>
<evidence type="ECO:0000313" key="7">
    <source>
        <dbReference type="EMBL" id="ODV87921.1"/>
    </source>
</evidence>
<feature type="transmembrane region" description="Helical" evidence="6">
    <location>
        <begin position="56"/>
        <end position="75"/>
    </location>
</feature>
<evidence type="ECO:0000256" key="2">
    <source>
        <dbReference type="ARBA" id="ARBA00022692"/>
    </source>
</evidence>
<gene>
    <name evidence="7" type="ORF">CANARDRAFT_20649</name>
</gene>
<feature type="transmembrane region" description="Helical" evidence="6">
    <location>
        <begin position="6"/>
        <end position="31"/>
    </location>
</feature>
<name>A0A1E4T866_9ASCO</name>
<evidence type="ECO:0008006" key="9">
    <source>
        <dbReference type="Google" id="ProtNLM"/>
    </source>
</evidence>
<keyword evidence="2 6" id="KW-0812">Transmembrane</keyword>
<evidence type="ECO:0000313" key="8">
    <source>
        <dbReference type="Proteomes" id="UP000094801"/>
    </source>
</evidence>
<feature type="transmembrane region" description="Helical" evidence="6">
    <location>
        <begin position="87"/>
        <end position="104"/>
    </location>
</feature>
<comment type="subcellular location">
    <subcellularLocation>
        <location evidence="1">Membrane</location>
        <topology evidence="1">Multi-pass membrane protein</topology>
    </subcellularLocation>
</comment>
<dbReference type="GO" id="GO:0005741">
    <property type="term" value="C:mitochondrial outer membrane"/>
    <property type="evidence" value="ECO:0007669"/>
    <property type="project" value="TreeGrafter"/>
</dbReference>
<protein>
    <recommendedName>
        <fullName evidence="9">Autophagy-related protein 33</fullName>
    </recommendedName>
</protein>
<keyword evidence="4 6" id="KW-0472">Membrane</keyword>
<keyword evidence="8" id="KW-1185">Reference proteome</keyword>
<dbReference type="OrthoDB" id="5336366at2759"/>
<comment type="similarity">
    <text evidence="5">Belongs to the ATG33 family.</text>
</comment>
<dbReference type="Proteomes" id="UP000094801">
    <property type="component" value="Unassembled WGS sequence"/>
</dbReference>
<accession>A0A1E4T866</accession>
<dbReference type="GO" id="GO:0016236">
    <property type="term" value="P:macroautophagy"/>
    <property type="evidence" value="ECO:0007669"/>
    <property type="project" value="TreeGrafter"/>
</dbReference>